<sequence length="128" mass="14514">MAEPPERCVVAPFQPSRFRSEKGEARIMSDGFVRRALPPPHLTVESSNSNPRQLSWPSRRLRWNVSQRRARLGRKSVHLASLKLNNWATTARCGSPARHPPNRCHSLHMELTGGRWLACSRTTDGSHL</sequence>
<protein>
    <submittedName>
        <fullName evidence="1">Uncharacterized protein</fullName>
    </submittedName>
</protein>
<dbReference type="EMBL" id="MLGG01000057">
    <property type="protein sequence ID" value="KAK1450260.1"/>
    <property type="molecule type" value="Genomic_DNA"/>
</dbReference>
<name>A0AAI9U251_9PEZI</name>
<keyword evidence="2" id="KW-1185">Reference proteome</keyword>
<proteinExistence type="predicted"/>
<accession>A0AAI9U251</accession>
<reference evidence="1 2" key="1">
    <citation type="submission" date="2016-10" db="EMBL/GenBank/DDBJ databases">
        <title>The genome sequence of Colletotrichum fioriniae PJ7.</title>
        <authorList>
            <person name="Baroncelli R."/>
        </authorList>
    </citation>
    <scope>NUCLEOTIDE SEQUENCE [LARGE SCALE GENOMIC DNA]</scope>
    <source>
        <strain evidence="1">Col 31</strain>
    </source>
</reference>
<evidence type="ECO:0000313" key="2">
    <source>
        <dbReference type="Proteomes" id="UP001239795"/>
    </source>
</evidence>
<dbReference type="AlphaFoldDB" id="A0AAI9U251"/>
<dbReference type="Proteomes" id="UP001239795">
    <property type="component" value="Unassembled WGS sequence"/>
</dbReference>
<organism evidence="1 2">
    <name type="scientific">Colletotrichum melonis</name>
    <dbReference type="NCBI Taxonomy" id="1209925"/>
    <lineage>
        <taxon>Eukaryota</taxon>
        <taxon>Fungi</taxon>
        <taxon>Dikarya</taxon>
        <taxon>Ascomycota</taxon>
        <taxon>Pezizomycotina</taxon>
        <taxon>Sordariomycetes</taxon>
        <taxon>Hypocreomycetidae</taxon>
        <taxon>Glomerellales</taxon>
        <taxon>Glomerellaceae</taxon>
        <taxon>Colletotrichum</taxon>
        <taxon>Colletotrichum acutatum species complex</taxon>
    </lineage>
</organism>
<comment type="caution">
    <text evidence="1">The sequence shown here is derived from an EMBL/GenBank/DDBJ whole genome shotgun (WGS) entry which is preliminary data.</text>
</comment>
<gene>
    <name evidence="1" type="ORF">CMEL01_07596</name>
</gene>
<evidence type="ECO:0000313" key="1">
    <source>
        <dbReference type="EMBL" id="KAK1450260.1"/>
    </source>
</evidence>